<organism evidence="6 7">
    <name type="scientific">Natrarchaeobaculum sulfurireducens</name>
    <dbReference type="NCBI Taxonomy" id="2044521"/>
    <lineage>
        <taxon>Archaea</taxon>
        <taxon>Methanobacteriati</taxon>
        <taxon>Methanobacteriota</taxon>
        <taxon>Stenosarchaea group</taxon>
        <taxon>Halobacteria</taxon>
        <taxon>Halobacteriales</taxon>
        <taxon>Natrialbaceae</taxon>
        <taxon>Natrarchaeobaculum</taxon>
    </lineage>
</organism>
<evidence type="ECO:0000256" key="1">
    <source>
        <dbReference type="ARBA" id="ARBA00023015"/>
    </source>
</evidence>
<dbReference type="InterPro" id="IPR036388">
    <property type="entry name" value="WH-like_DNA-bd_sf"/>
</dbReference>
<evidence type="ECO:0000313" key="7">
    <source>
        <dbReference type="Proteomes" id="UP000258613"/>
    </source>
</evidence>
<dbReference type="EMBL" id="CP024047">
    <property type="protein sequence ID" value="AXR78811.1"/>
    <property type="molecule type" value="Genomic_DNA"/>
</dbReference>
<dbReference type="KEGG" id="nag:AArcMg_1126"/>
<evidence type="ECO:0000313" key="5">
    <source>
        <dbReference type="EMBL" id="AXR78811.1"/>
    </source>
</evidence>
<dbReference type="KEGG" id="nan:AArc1_2496"/>
<keyword evidence="2" id="KW-0804">Transcription</keyword>
<dbReference type="Proteomes" id="UP000258707">
    <property type="component" value="Chromosome"/>
</dbReference>
<dbReference type="Gene3D" id="1.10.10.10">
    <property type="entry name" value="Winged helix-like DNA-binding domain superfamily/Winged helix DNA-binding domain"/>
    <property type="match status" value="1"/>
</dbReference>
<dbReference type="PANTHER" id="PTHR34236:SF1">
    <property type="entry name" value="DIMETHYL SULFOXIDE REDUCTASE TRANSCRIPTIONAL ACTIVATOR"/>
    <property type="match status" value="1"/>
</dbReference>
<dbReference type="Proteomes" id="UP000258613">
    <property type="component" value="Chromosome"/>
</dbReference>
<name>A0A346PNP7_9EURY</name>
<dbReference type="InterPro" id="IPR013324">
    <property type="entry name" value="RNA_pol_sigma_r3/r4-like"/>
</dbReference>
<feature type="domain" description="HTH bat-type" evidence="3">
    <location>
        <begin position="156"/>
        <end position="208"/>
    </location>
</feature>
<accession>A0A346PNP7</accession>
<dbReference type="InterPro" id="IPR007050">
    <property type="entry name" value="HTH_bacterioopsin"/>
</dbReference>
<dbReference type="InterPro" id="IPR056531">
    <property type="entry name" value="HVO_A0563_N"/>
</dbReference>
<dbReference type="SUPFAM" id="SSF88659">
    <property type="entry name" value="Sigma3 and sigma4 domains of RNA polymerase sigma factors"/>
    <property type="match status" value="1"/>
</dbReference>
<gene>
    <name evidence="5" type="ORF">AArc1_2496</name>
    <name evidence="6" type="ORF">AArcMg_1126</name>
</gene>
<reference evidence="6" key="3">
    <citation type="journal article" date="2019" name="Int. J. Syst. Evol. Microbiol.">
        <title>Natronolimnobius sulfurireducens sp. nov. and Halalkaliarchaeum desulfuricum gen. nov., sp. nov., the first sulfur-respiring alkaliphilic haloarchaea from hypersaline alkaline lakes.</title>
        <authorList>
            <person name="Sorokin D.Y."/>
            <person name="Yakimov M."/>
            <person name="Messina E."/>
            <person name="Merkel A.Y."/>
            <person name="Bale N.J."/>
            <person name="Sinninghe Damste J.S."/>
        </authorList>
    </citation>
    <scope>NUCLEOTIDE SEQUENCE</scope>
    <source>
        <strain evidence="6">AArc-Mg</strain>
        <strain evidence="5">AArc1</strain>
    </source>
</reference>
<evidence type="ECO:0000259" key="4">
    <source>
        <dbReference type="Pfam" id="PF24280"/>
    </source>
</evidence>
<evidence type="ECO:0000313" key="6">
    <source>
        <dbReference type="EMBL" id="AXR81142.1"/>
    </source>
</evidence>
<dbReference type="AlphaFoldDB" id="A0A346PNP7"/>
<dbReference type="RefSeq" id="WP_117364836.1">
    <property type="nucleotide sequence ID" value="NZ_CP024047.1"/>
</dbReference>
<evidence type="ECO:0000256" key="2">
    <source>
        <dbReference type="ARBA" id="ARBA00023163"/>
    </source>
</evidence>
<dbReference type="OrthoDB" id="27447at2157"/>
<dbReference type="GeneID" id="37641624"/>
<dbReference type="Pfam" id="PF24280">
    <property type="entry name" value="HVO_A0563_N"/>
    <property type="match status" value="1"/>
</dbReference>
<dbReference type="Pfam" id="PF04967">
    <property type="entry name" value="HTH_10"/>
    <property type="match status" value="1"/>
</dbReference>
<evidence type="ECO:0000259" key="3">
    <source>
        <dbReference type="Pfam" id="PF04967"/>
    </source>
</evidence>
<keyword evidence="1" id="KW-0805">Transcription regulation</keyword>
<reference evidence="8" key="1">
    <citation type="submission" date="2017-10" db="EMBL/GenBank/DDBJ databases">
        <title>Phenotypic and genomic properties of facultatively anaerobic sulfur-reducing natronoarchaea from hypersaline soda lakes.</title>
        <authorList>
            <person name="Sorokin D.Y."/>
            <person name="Kublanov I.V."/>
            <person name="Roman P."/>
            <person name="Sinninghe Damste J.S."/>
            <person name="Golyshin P.N."/>
            <person name="Rojo D."/>
            <person name="Ciordia S."/>
            <person name="Mena Md.C."/>
            <person name="Ferrer M."/>
            <person name="Messina E."/>
            <person name="Smedile F."/>
            <person name="La Spada G."/>
            <person name="La Cono V."/>
            <person name="Yakimov M.M."/>
        </authorList>
    </citation>
    <scope>NUCLEOTIDE SEQUENCE [LARGE SCALE GENOMIC DNA]</scope>
    <source>
        <strain evidence="8">AArc1</strain>
    </source>
</reference>
<proteinExistence type="predicted"/>
<sequence>MYEAIFRVDEPSSPIPTAGRDVRVDLWCTDHCDLVRAVGGDADEALADVAAAVGIADRIVAGEEHVAITETCLASERPDNLERYVGRHGCLLLSPLRYADGNRICRLLALQSDALRDVYRDLVADGYTVEVESKRTVETVASDRPLLDPGGLVPELTARQRETIELAIAGGYYEIPREISTADIADHVGVERRTAEDHLRRAERKLIDAIATYL</sequence>
<dbReference type="EMBL" id="CP027033">
    <property type="protein sequence ID" value="AXR81142.1"/>
    <property type="molecule type" value="Genomic_DNA"/>
</dbReference>
<protein>
    <submittedName>
        <fullName evidence="6">Bacterio-opsin activator domain-containing protein</fullName>
    </submittedName>
    <submittedName>
        <fullName evidence="5">Transcriptional regulator, contains HTH domain</fullName>
    </submittedName>
</protein>
<keyword evidence="7" id="KW-1185">Reference proteome</keyword>
<reference evidence="7" key="2">
    <citation type="submission" date="2018-02" db="EMBL/GenBank/DDBJ databases">
        <title>Phenotypic and genomic properties of facultatively anaerobic sulfur-reducing natronoarchaea from hypersaline soda lakes.</title>
        <authorList>
            <person name="Sorokin D.Y."/>
            <person name="Kublanov I.V."/>
            <person name="Roman P."/>
            <person name="Sinninghe Damste J.S."/>
            <person name="Golyshin P.N."/>
            <person name="Rojo D."/>
            <person name="Ciordia S."/>
            <person name="Mena M.D.C."/>
            <person name="Ferrer M."/>
            <person name="Messina E."/>
            <person name="Smedile F."/>
            <person name="La Spada G."/>
            <person name="La Cono V."/>
            <person name="Yakimov M.M."/>
        </authorList>
    </citation>
    <scope>NUCLEOTIDE SEQUENCE [LARGE SCALE GENOMIC DNA]</scope>
    <source>
        <strain evidence="7">AArc-Mg</strain>
    </source>
</reference>
<dbReference type="PANTHER" id="PTHR34236">
    <property type="entry name" value="DIMETHYL SULFOXIDE REDUCTASE TRANSCRIPTIONAL ACTIVATOR"/>
    <property type="match status" value="1"/>
</dbReference>
<accession>A0A346PH16</accession>
<evidence type="ECO:0000313" key="8">
    <source>
        <dbReference type="Proteomes" id="UP000258707"/>
    </source>
</evidence>
<feature type="domain" description="HVO-A0563 N-terminal" evidence="4">
    <location>
        <begin position="3"/>
        <end position="146"/>
    </location>
</feature>